<dbReference type="SUPFAM" id="SSF46689">
    <property type="entry name" value="Homeodomain-like"/>
    <property type="match status" value="1"/>
</dbReference>
<dbReference type="Pfam" id="PF03221">
    <property type="entry name" value="HTH_Tnp_Tc5"/>
    <property type="match status" value="1"/>
</dbReference>
<dbReference type="InterPro" id="IPR007889">
    <property type="entry name" value="HTH_Psq"/>
</dbReference>
<evidence type="ECO:0000256" key="1">
    <source>
        <dbReference type="ARBA" id="ARBA00004123"/>
    </source>
</evidence>
<dbReference type="InterPro" id="IPR001019">
    <property type="entry name" value="Gprotein_alpha_su"/>
</dbReference>
<dbReference type="Gene3D" id="1.10.10.60">
    <property type="entry name" value="Homeodomain-like"/>
    <property type="match status" value="1"/>
</dbReference>
<dbReference type="RefSeq" id="XP_018136372.1">
    <property type="nucleotide sequence ID" value="XM_018290287.1"/>
</dbReference>
<evidence type="ECO:0000256" key="2">
    <source>
        <dbReference type="ARBA" id="ARBA00022741"/>
    </source>
</evidence>
<keyword evidence="5" id="KW-0807">Transducer</keyword>
<dbReference type="PROSITE" id="PS51253">
    <property type="entry name" value="HTH_CENPB"/>
    <property type="match status" value="1"/>
</dbReference>
<dbReference type="AlphaFoldDB" id="A0A179EY92"/>
<dbReference type="SMART" id="SM00674">
    <property type="entry name" value="CENPB"/>
    <property type="match status" value="1"/>
</dbReference>
<keyword evidence="8" id="KW-0175">Coiled coil</keyword>
<dbReference type="InterPro" id="IPR027417">
    <property type="entry name" value="P-loop_NTPase"/>
</dbReference>
<accession>A0A179EY92</accession>
<dbReference type="GeneID" id="28854281"/>
<feature type="region of interest" description="Disordered" evidence="9">
    <location>
        <begin position="636"/>
        <end position="662"/>
    </location>
</feature>
<keyword evidence="3" id="KW-0238">DNA-binding</keyword>
<reference evidence="11 12" key="1">
    <citation type="journal article" date="2016" name="PLoS Pathog.">
        <title>Biosynthesis of antibiotic leucinostatins in bio-control fungus Purpureocillium lilacinum and their inhibition on phytophthora revealed by genome mining.</title>
        <authorList>
            <person name="Wang G."/>
            <person name="Liu Z."/>
            <person name="Lin R."/>
            <person name="Li E."/>
            <person name="Mao Z."/>
            <person name="Ling J."/>
            <person name="Yang Y."/>
            <person name="Yin W.B."/>
            <person name="Xie B."/>
        </authorList>
    </citation>
    <scope>NUCLEOTIDE SEQUENCE [LARGE SCALE GENOMIC DNA]</scope>
    <source>
        <strain evidence="11">170</strain>
    </source>
</reference>
<dbReference type="OrthoDB" id="5396311at2759"/>
<evidence type="ECO:0000313" key="12">
    <source>
        <dbReference type="Proteomes" id="UP000078397"/>
    </source>
</evidence>
<feature type="binding site" evidence="7">
    <location>
        <begin position="30"/>
        <end position="33"/>
    </location>
    <ligand>
        <name>GTP</name>
        <dbReference type="ChEBI" id="CHEBI:37565"/>
    </ligand>
</feature>
<dbReference type="GO" id="GO:0005525">
    <property type="term" value="F:GTP binding"/>
    <property type="evidence" value="ECO:0007669"/>
    <property type="project" value="UniProtKB-KW"/>
</dbReference>
<feature type="domain" description="HTH CENPB-type" evidence="10">
    <location>
        <begin position="174"/>
        <end position="244"/>
    </location>
</feature>
<dbReference type="PANTHER" id="PTHR19303:SF74">
    <property type="entry name" value="POGO TRANSPOSABLE ELEMENT WITH KRAB DOMAIN"/>
    <property type="match status" value="1"/>
</dbReference>
<keyword evidence="4 7" id="KW-0342">GTP-binding</keyword>
<dbReference type="InterPro" id="IPR009057">
    <property type="entry name" value="Homeodomain-like_sf"/>
</dbReference>
<dbReference type="Pfam" id="PF05225">
    <property type="entry name" value="HTH_psq"/>
    <property type="match status" value="1"/>
</dbReference>
<dbReference type="InterPro" id="IPR004875">
    <property type="entry name" value="DDE_SF_endonuclease_dom"/>
</dbReference>
<dbReference type="GO" id="GO:0003924">
    <property type="term" value="F:GTPase activity"/>
    <property type="evidence" value="ECO:0007669"/>
    <property type="project" value="InterPro"/>
</dbReference>
<feature type="compositionally biased region" description="Acidic residues" evidence="9">
    <location>
        <begin position="636"/>
        <end position="654"/>
    </location>
</feature>
<proteinExistence type="predicted"/>
<keyword evidence="12" id="KW-1185">Reference proteome</keyword>
<protein>
    <submittedName>
        <fullName evidence="11">Transposase</fullName>
    </submittedName>
</protein>
<comment type="caution">
    <text evidence="11">The sequence shown here is derived from an EMBL/GenBank/DDBJ whole genome shotgun (WGS) entry which is preliminary data.</text>
</comment>
<comment type="subcellular location">
    <subcellularLocation>
        <location evidence="1">Nucleus</location>
    </subcellularLocation>
</comment>
<dbReference type="PANTHER" id="PTHR19303">
    <property type="entry name" value="TRANSPOSON"/>
    <property type="match status" value="1"/>
</dbReference>
<evidence type="ECO:0000256" key="3">
    <source>
        <dbReference type="ARBA" id="ARBA00023125"/>
    </source>
</evidence>
<dbReference type="InterPro" id="IPR006600">
    <property type="entry name" value="HTH_CenpB_DNA-bd_dom"/>
</dbReference>
<dbReference type="InterPro" id="IPR036397">
    <property type="entry name" value="RNaseH_sf"/>
</dbReference>
<gene>
    <name evidence="11" type="ORF">VFPPC_12389</name>
</gene>
<dbReference type="InterPro" id="IPR050863">
    <property type="entry name" value="CenT-Element_Derived"/>
</dbReference>
<keyword evidence="6" id="KW-0539">Nucleus</keyword>
<organism evidence="11 12">
    <name type="scientific">Pochonia chlamydosporia 170</name>
    <dbReference type="NCBI Taxonomy" id="1380566"/>
    <lineage>
        <taxon>Eukaryota</taxon>
        <taxon>Fungi</taxon>
        <taxon>Dikarya</taxon>
        <taxon>Ascomycota</taxon>
        <taxon>Pezizomycotina</taxon>
        <taxon>Sordariomycetes</taxon>
        <taxon>Hypocreomycetidae</taxon>
        <taxon>Hypocreales</taxon>
        <taxon>Clavicipitaceae</taxon>
        <taxon>Pochonia</taxon>
    </lineage>
</organism>
<feature type="region of interest" description="Disordered" evidence="9">
    <location>
        <begin position="514"/>
        <end position="539"/>
    </location>
</feature>
<evidence type="ECO:0000256" key="8">
    <source>
        <dbReference type="SAM" id="Coils"/>
    </source>
</evidence>
<dbReference type="KEGG" id="pchm:VFPPC_12389"/>
<dbReference type="GO" id="GO:0003677">
    <property type="term" value="F:DNA binding"/>
    <property type="evidence" value="ECO:0007669"/>
    <property type="project" value="UniProtKB-KW"/>
</dbReference>
<evidence type="ECO:0000256" key="7">
    <source>
        <dbReference type="PIRSR" id="PIRSR601019-1"/>
    </source>
</evidence>
<evidence type="ECO:0000256" key="5">
    <source>
        <dbReference type="ARBA" id="ARBA00023224"/>
    </source>
</evidence>
<feature type="coiled-coil region" evidence="8">
    <location>
        <begin position="581"/>
        <end position="608"/>
    </location>
</feature>
<dbReference type="Pfam" id="PF00503">
    <property type="entry name" value="G-alpha"/>
    <property type="match status" value="1"/>
</dbReference>
<dbReference type="Gene3D" id="3.30.420.10">
    <property type="entry name" value="Ribonuclease H-like superfamily/Ribonuclease H"/>
    <property type="match status" value="1"/>
</dbReference>
<dbReference type="GO" id="GO:0005634">
    <property type="term" value="C:nucleus"/>
    <property type="evidence" value="ECO:0007669"/>
    <property type="project" value="UniProtKB-SubCell"/>
</dbReference>
<dbReference type="Pfam" id="PF03184">
    <property type="entry name" value="DDE_1"/>
    <property type="match status" value="1"/>
</dbReference>
<evidence type="ECO:0000256" key="9">
    <source>
        <dbReference type="SAM" id="MobiDB-lite"/>
    </source>
</evidence>
<feature type="compositionally biased region" description="Polar residues" evidence="9">
    <location>
        <begin position="528"/>
        <end position="539"/>
    </location>
</feature>
<evidence type="ECO:0000313" key="11">
    <source>
        <dbReference type="EMBL" id="OAQ58166.1"/>
    </source>
</evidence>
<dbReference type="SUPFAM" id="SSF52540">
    <property type="entry name" value="P-loop containing nucleoside triphosphate hydrolases"/>
    <property type="match status" value="1"/>
</dbReference>
<sequence>MGGGDRRRSRCPSGLGPLQFMRTSIILFLNKVDIFKQKLTRSLLGNYFPDYAGGKDVNKAAKYLLWRFNQVNRSHLNLYPQCGPPPHMGHPHKPAQSTVPFTSILDNSMNYGSNVLQFRMCTPDSMKTSYTEHDISQALEAVANGKSIRKASMEWGIPRATLFNRMHGRECRKDAFSSLQRLSQTQENKLTEWILIQDALGLPPTHSQIRQFAQRMLAVRGDHEPLGKHWMQAFLRRNPEIRTQRCYHRDSARVNGASTQVIRPWFRNFYIPEIQAIKPENRYNMDEAGIMEGLGENGLVVGSSERRSVQKKTPGSRAWTSFIECVSATGCALPPLVIFKGKTVQQQWFPHDLGYFKDWQFTATKNGWTSDQTAIEWLEKMFIPRTQPSDPSERRLLVLDGHGSHESVDFMYLCYQHKIHLLYLPPHTSHVLQPLDLSVFSPLKHFYRKEVGFLSLLTDSSPVGKQNFLICYQKARRQALSASNIKGGWKASGLWPVSVAKPLLSRLLLENSNKGKNNARKTTDELRTPSSRKSWMSETSQIAWATPKRSKDLKVQVLHFSQLESDMPTKRLLFRKITKGFDEKDSLLAKAQLQIQALEAQLEAARPKRRKKVETSPNSRFADIKAIQRAQEEIDVAENNEGDEEEPEVSENEENCIVVQID</sequence>
<dbReference type="EMBL" id="LSBJ02000003">
    <property type="protein sequence ID" value="OAQ58166.1"/>
    <property type="molecule type" value="Genomic_DNA"/>
</dbReference>
<dbReference type="STRING" id="1380566.A0A179EY92"/>
<evidence type="ECO:0000256" key="6">
    <source>
        <dbReference type="ARBA" id="ARBA00023242"/>
    </source>
</evidence>
<dbReference type="Proteomes" id="UP000078397">
    <property type="component" value="Unassembled WGS sequence"/>
</dbReference>
<keyword evidence="2 7" id="KW-0547">Nucleotide-binding</keyword>
<evidence type="ECO:0000256" key="4">
    <source>
        <dbReference type="ARBA" id="ARBA00023134"/>
    </source>
</evidence>
<dbReference type="Gene3D" id="3.40.50.300">
    <property type="entry name" value="P-loop containing nucleotide triphosphate hydrolases"/>
    <property type="match status" value="1"/>
</dbReference>
<evidence type="ECO:0000259" key="10">
    <source>
        <dbReference type="PROSITE" id="PS51253"/>
    </source>
</evidence>
<dbReference type="GO" id="GO:0031683">
    <property type="term" value="F:G-protein beta/gamma-subunit complex binding"/>
    <property type="evidence" value="ECO:0007669"/>
    <property type="project" value="InterPro"/>
</dbReference>
<dbReference type="GO" id="GO:0007186">
    <property type="term" value="P:G protein-coupled receptor signaling pathway"/>
    <property type="evidence" value="ECO:0007669"/>
    <property type="project" value="InterPro"/>
</dbReference>
<name>A0A179EY92_METCM</name>